<name>A0A2K9LFL7_9GAMM</name>
<protein>
    <submittedName>
        <fullName evidence="1">Uncharacterized protein</fullName>
    </submittedName>
</protein>
<evidence type="ECO:0000313" key="2">
    <source>
        <dbReference type="Proteomes" id="UP000235116"/>
    </source>
</evidence>
<dbReference type="Proteomes" id="UP000235116">
    <property type="component" value="Chromosome"/>
</dbReference>
<dbReference type="OrthoDB" id="9814844at2"/>
<organism evidence="1 2">
    <name type="scientific">Ketobacter alkanivorans</name>
    <dbReference type="NCBI Taxonomy" id="1917421"/>
    <lineage>
        <taxon>Bacteria</taxon>
        <taxon>Pseudomonadati</taxon>
        <taxon>Pseudomonadota</taxon>
        <taxon>Gammaproteobacteria</taxon>
        <taxon>Pseudomonadales</taxon>
        <taxon>Ketobacteraceae</taxon>
        <taxon>Ketobacter</taxon>
    </lineage>
</organism>
<proteinExistence type="predicted"/>
<accession>A0A2K9LFL7</accession>
<sequence length="128" mass="14295">MTLILNVLHKDMSVLAAEIMARAEWSISPMSFSSVPLGKGYAVHDFNKVTINSSRTLALGIAGLTQDHGYTQKIEHSEKIDDALQAIRKHIEGFVPIYDRGKLRKLSQFSANEGMAPEPHLARYFRAQ</sequence>
<gene>
    <name evidence="1" type="ORF">Kalk_00625</name>
</gene>
<keyword evidence="2" id="KW-1185">Reference proteome</keyword>
<dbReference type="KEGG" id="kak:Kalk_00625"/>
<dbReference type="AlphaFoldDB" id="A0A2K9LFL7"/>
<reference evidence="2" key="1">
    <citation type="submission" date="2017-08" db="EMBL/GenBank/DDBJ databases">
        <title>Direct submision.</title>
        <authorList>
            <person name="Kim S.-J."/>
            <person name="Rhee S.-K."/>
        </authorList>
    </citation>
    <scope>NUCLEOTIDE SEQUENCE [LARGE SCALE GENOMIC DNA]</scope>
    <source>
        <strain evidence="2">GI5</strain>
    </source>
</reference>
<evidence type="ECO:0000313" key="1">
    <source>
        <dbReference type="EMBL" id="AUM11033.1"/>
    </source>
</evidence>
<dbReference type="EMBL" id="CP022684">
    <property type="protein sequence ID" value="AUM11033.1"/>
    <property type="molecule type" value="Genomic_DNA"/>
</dbReference>
<dbReference type="RefSeq" id="WP_101892375.1">
    <property type="nucleotide sequence ID" value="NZ_CP022684.1"/>
</dbReference>